<accession>W2SU64</accession>
<name>W2SU64_NECAM</name>
<dbReference type="AlphaFoldDB" id="W2SU64"/>
<evidence type="ECO:0000313" key="2">
    <source>
        <dbReference type="Proteomes" id="UP000053676"/>
    </source>
</evidence>
<gene>
    <name evidence="1" type="ORF">NECAME_18897</name>
</gene>
<feature type="non-terminal residue" evidence="1">
    <location>
        <position position="1"/>
    </location>
</feature>
<dbReference type="Proteomes" id="UP000053676">
    <property type="component" value="Unassembled WGS sequence"/>
</dbReference>
<keyword evidence="2" id="KW-1185">Reference proteome</keyword>
<organism evidence="1 2">
    <name type="scientific">Necator americanus</name>
    <name type="common">Human hookworm</name>
    <dbReference type="NCBI Taxonomy" id="51031"/>
    <lineage>
        <taxon>Eukaryota</taxon>
        <taxon>Metazoa</taxon>
        <taxon>Ecdysozoa</taxon>
        <taxon>Nematoda</taxon>
        <taxon>Chromadorea</taxon>
        <taxon>Rhabditida</taxon>
        <taxon>Rhabditina</taxon>
        <taxon>Rhabditomorpha</taxon>
        <taxon>Strongyloidea</taxon>
        <taxon>Ancylostomatidae</taxon>
        <taxon>Bunostominae</taxon>
        <taxon>Necator</taxon>
    </lineage>
</organism>
<dbReference type="KEGG" id="nai:NECAME_18897"/>
<protein>
    <submittedName>
        <fullName evidence="1">Uncharacterized protein</fullName>
    </submittedName>
</protein>
<dbReference type="OrthoDB" id="8923679at2759"/>
<reference evidence="2" key="1">
    <citation type="journal article" date="2014" name="Nat. Genet.">
        <title>Genome of the human hookworm Necator americanus.</title>
        <authorList>
            <person name="Tang Y.T."/>
            <person name="Gao X."/>
            <person name="Rosa B.A."/>
            <person name="Abubucker S."/>
            <person name="Hallsworth-Pepin K."/>
            <person name="Martin J."/>
            <person name="Tyagi R."/>
            <person name="Heizer E."/>
            <person name="Zhang X."/>
            <person name="Bhonagiri-Palsikar V."/>
            <person name="Minx P."/>
            <person name="Warren W.C."/>
            <person name="Wang Q."/>
            <person name="Zhan B."/>
            <person name="Hotez P.J."/>
            <person name="Sternberg P.W."/>
            <person name="Dougall A."/>
            <person name="Gaze S.T."/>
            <person name="Mulvenna J."/>
            <person name="Sotillo J."/>
            <person name="Ranganathan S."/>
            <person name="Rabelo E.M."/>
            <person name="Wilson R.K."/>
            <person name="Felgner P.L."/>
            <person name="Bethony J."/>
            <person name="Hawdon J.M."/>
            <person name="Gasser R.B."/>
            <person name="Loukas A."/>
            <person name="Mitreva M."/>
        </authorList>
    </citation>
    <scope>NUCLEOTIDE SEQUENCE [LARGE SCALE GENOMIC DNA]</scope>
</reference>
<dbReference type="EMBL" id="KI664709">
    <property type="protein sequence ID" value="ETN72371.1"/>
    <property type="molecule type" value="Genomic_DNA"/>
</dbReference>
<sequence>VLRLALPHVTLLFVSLLYAAFGGWILTIIQYSDQATHDAELFEKFESTRVNFTRFIVSINTSRSSVLEERLNIFVDDLHTLYSRNPFPWSRNFTVSFV</sequence>
<proteinExistence type="predicted"/>
<evidence type="ECO:0000313" key="1">
    <source>
        <dbReference type="EMBL" id="ETN72371.1"/>
    </source>
</evidence>